<evidence type="ECO:0000256" key="5">
    <source>
        <dbReference type="ARBA" id="ARBA00022679"/>
    </source>
</evidence>
<evidence type="ECO:0000256" key="7">
    <source>
        <dbReference type="ARBA" id="ARBA00022729"/>
    </source>
</evidence>
<evidence type="ECO:0000256" key="4">
    <source>
        <dbReference type="ARBA" id="ARBA00022676"/>
    </source>
</evidence>
<dbReference type="GO" id="GO:0016020">
    <property type="term" value="C:membrane"/>
    <property type="evidence" value="ECO:0007669"/>
    <property type="project" value="UniProtKB-SubCell"/>
</dbReference>
<feature type="transmembrane region" description="Helical" evidence="12">
    <location>
        <begin position="42"/>
        <end position="62"/>
    </location>
</feature>
<keyword evidence="9 12" id="KW-0472">Membrane</keyword>
<dbReference type="Proteomes" id="UP001176961">
    <property type="component" value="Unassembled WGS sequence"/>
</dbReference>
<keyword evidence="6 12" id="KW-0812">Transmembrane</keyword>
<dbReference type="InterPro" id="IPR050271">
    <property type="entry name" value="UDP-glycosyltransferase"/>
</dbReference>
<sequence length="491" mass="55425">MWIASAYNGMEKHDRRFSGGEITWCAQADRLREKKLLQMMRLLPFLLLLPICTSLNILLFLLGTNQFERNTFEFLAQQLALRHHNVITVKPILVPEEPRLVKPKLHLVREKTLKNLLPKDLYEDLEKAGDVIPWKTDYEEEAYDEIYWTAHNVSCYKMINSNLLDTLKKDAIDVAIVYSGNPCQLALAHVLAVPVIYYDLEGLSDETLIASNSPLDLSAPPSKCFLPEISSSYALSRLRNGICYLREYLVQSGIPLLSKLLSKKYRQLDDPISTMFAEDYEFKKRFTGFPLTTTLLQSSSLFFANTDPLLEYPRALSPRVIPVGGLHIDHPKPLFAPWNTSIESAEEGLIVVSLGTQANHAEMKEAQVKAILGALSKLKKYRIYWRIGHKVQLKGVREEDVPPHINLTAYIPQNDLLAHKSCKLLITNGGMSSLMEAVVYGVPVVGIPLYGSNRHNLRKVVNKGLGLVVGKYELTEQKLLSTIKTVLQGTK</sequence>
<evidence type="ECO:0000256" key="9">
    <source>
        <dbReference type="ARBA" id="ARBA00023136"/>
    </source>
</evidence>
<evidence type="ECO:0000256" key="3">
    <source>
        <dbReference type="ARBA" id="ARBA00012544"/>
    </source>
</evidence>
<dbReference type="AlphaFoldDB" id="A0AA36GUM4"/>
<dbReference type="GO" id="GO:0015020">
    <property type="term" value="F:glucuronosyltransferase activity"/>
    <property type="evidence" value="ECO:0007669"/>
    <property type="project" value="UniProtKB-EC"/>
</dbReference>
<evidence type="ECO:0000313" key="13">
    <source>
        <dbReference type="EMBL" id="CAJ0598403.1"/>
    </source>
</evidence>
<evidence type="ECO:0000313" key="14">
    <source>
        <dbReference type="Proteomes" id="UP001176961"/>
    </source>
</evidence>
<reference evidence="13" key="1">
    <citation type="submission" date="2023-07" db="EMBL/GenBank/DDBJ databases">
        <authorList>
            <consortium name="CYATHOMIX"/>
        </authorList>
    </citation>
    <scope>NUCLEOTIDE SEQUENCE</scope>
    <source>
        <strain evidence="13">N/A</strain>
    </source>
</reference>
<keyword evidence="7" id="KW-0732">Signal</keyword>
<accession>A0AA36GUM4</accession>
<protein>
    <recommendedName>
        <fullName evidence="3">glucuronosyltransferase</fullName>
        <ecNumber evidence="3">2.4.1.17</ecNumber>
    </recommendedName>
</protein>
<proteinExistence type="inferred from homology"/>
<evidence type="ECO:0000256" key="11">
    <source>
        <dbReference type="ARBA" id="ARBA00047475"/>
    </source>
</evidence>
<dbReference type="FunFam" id="3.40.50.2000:FF:000118">
    <property type="entry name" value="UDP-glucuronosyltransferase"/>
    <property type="match status" value="1"/>
</dbReference>
<dbReference type="PANTHER" id="PTHR48043:SF18">
    <property type="entry name" value="GLUCURONOSYLTRANSFERASE"/>
    <property type="match status" value="1"/>
</dbReference>
<comment type="catalytic activity">
    <reaction evidence="11">
        <text>glucuronate acceptor + UDP-alpha-D-glucuronate = acceptor beta-D-glucuronoside + UDP + H(+)</text>
        <dbReference type="Rhea" id="RHEA:21032"/>
        <dbReference type="ChEBI" id="CHEBI:15378"/>
        <dbReference type="ChEBI" id="CHEBI:58052"/>
        <dbReference type="ChEBI" id="CHEBI:58223"/>
        <dbReference type="ChEBI" id="CHEBI:132367"/>
        <dbReference type="ChEBI" id="CHEBI:132368"/>
        <dbReference type="EC" id="2.4.1.17"/>
    </reaction>
</comment>
<gene>
    <name evidence="13" type="ORF">CYNAS_LOCUS10386</name>
</gene>
<evidence type="ECO:0000256" key="8">
    <source>
        <dbReference type="ARBA" id="ARBA00022989"/>
    </source>
</evidence>
<keyword evidence="5" id="KW-0808">Transferase</keyword>
<dbReference type="Gene3D" id="3.40.50.2000">
    <property type="entry name" value="Glycogen Phosphorylase B"/>
    <property type="match status" value="1"/>
</dbReference>
<keyword evidence="10" id="KW-0325">Glycoprotein</keyword>
<dbReference type="CDD" id="cd03784">
    <property type="entry name" value="GT1_Gtf-like"/>
    <property type="match status" value="1"/>
</dbReference>
<evidence type="ECO:0000256" key="6">
    <source>
        <dbReference type="ARBA" id="ARBA00022692"/>
    </source>
</evidence>
<comment type="similarity">
    <text evidence="2">Belongs to the UDP-glycosyltransferase family.</text>
</comment>
<comment type="subcellular location">
    <subcellularLocation>
        <location evidence="1">Membrane</location>
        <topology evidence="1">Single-pass membrane protein</topology>
    </subcellularLocation>
</comment>
<keyword evidence="4" id="KW-0328">Glycosyltransferase</keyword>
<evidence type="ECO:0000256" key="2">
    <source>
        <dbReference type="ARBA" id="ARBA00009995"/>
    </source>
</evidence>
<evidence type="ECO:0000256" key="1">
    <source>
        <dbReference type="ARBA" id="ARBA00004167"/>
    </source>
</evidence>
<dbReference type="SUPFAM" id="SSF53756">
    <property type="entry name" value="UDP-Glycosyltransferase/glycogen phosphorylase"/>
    <property type="match status" value="1"/>
</dbReference>
<evidence type="ECO:0000256" key="10">
    <source>
        <dbReference type="ARBA" id="ARBA00023180"/>
    </source>
</evidence>
<dbReference type="PANTHER" id="PTHR48043">
    <property type="entry name" value="EG:EG0003.4 PROTEIN-RELATED"/>
    <property type="match status" value="1"/>
</dbReference>
<organism evidence="13 14">
    <name type="scientific">Cylicocyclus nassatus</name>
    <name type="common">Nematode worm</name>
    <dbReference type="NCBI Taxonomy" id="53992"/>
    <lineage>
        <taxon>Eukaryota</taxon>
        <taxon>Metazoa</taxon>
        <taxon>Ecdysozoa</taxon>
        <taxon>Nematoda</taxon>
        <taxon>Chromadorea</taxon>
        <taxon>Rhabditida</taxon>
        <taxon>Rhabditina</taxon>
        <taxon>Rhabditomorpha</taxon>
        <taxon>Strongyloidea</taxon>
        <taxon>Strongylidae</taxon>
        <taxon>Cylicocyclus</taxon>
    </lineage>
</organism>
<dbReference type="Pfam" id="PF00201">
    <property type="entry name" value="UDPGT"/>
    <property type="match status" value="1"/>
</dbReference>
<keyword evidence="14" id="KW-1185">Reference proteome</keyword>
<name>A0AA36GUM4_CYLNA</name>
<comment type="caution">
    <text evidence="13">The sequence shown here is derived from an EMBL/GenBank/DDBJ whole genome shotgun (WGS) entry which is preliminary data.</text>
</comment>
<evidence type="ECO:0000256" key="12">
    <source>
        <dbReference type="SAM" id="Phobius"/>
    </source>
</evidence>
<dbReference type="EC" id="2.4.1.17" evidence="3"/>
<dbReference type="InterPro" id="IPR002213">
    <property type="entry name" value="UDP_glucos_trans"/>
</dbReference>
<keyword evidence="8 12" id="KW-1133">Transmembrane helix</keyword>
<dbReference type="EMBL" id="CATQJL010000223">
    <property type="protein sequence ID" value="CAJ0598403.1"/>
    <property type="molecule type" value="Genomic_DNA"/>
</dbReference>